<feature type="chain" id="PRO_5015878721" description="DUF995 domain-containing protein" evidence="1">
    <location>
        <begin position="24"/>
        <end position="140"/>
    </location>
</feature>
<comment type="caution">
    <text evidence="2">The sequence shown here is derived from an EMBL/GenBank/DDBJ whole genome shotgun (WGS) entry which is preliminary data.</text>
</comment>
<evidence type="ECO:0000313" key="3">
    <source>
        <dbReference type="Proteomes" id="UP000248975"/>
    </source>
</evidence>
<feature type="signal peptide" evidence="1">
    <location>
        <begin position="1"/>
        <end position="23"/>
    </location>
</feature>
<dbReference type="Proteomes" id="UP000248975">
    <property type="component" value="Unassembled WGS sequence"/>
</dbReference>
<dbReference type="AlphaFoldDB" id="A0A2W5UBJ4"/>
<evidence type="ECO:0000313" key="2">
    <source>
        <dbReference type="EMBL" id="PZR00744.1"/>
    </source>
</evidence>
<sequence length="140" mass="14884">MGLWKYIAVALLAIGLSVPPSGADAKATAKQVEKAATADELIALGATKLSAAQFKQMIVGKPLSNKKQGWSWIIDANGTTSSSAADGSWKEENAPWKMKGDDYCTKNEGCRSVFLIGNLMRMSDKSDATKLSAWTVSVGK</sequence>
<protein>
    <recommendedName>
        <fullName evidence="4">DUF995 domain-containing protein</fullName>
    </recommendedName>
</protein>
<organism evidence="2 3">
    <name type="scientific">Cereibacter sphaeroides</name>
    <name type="common">Rhodobacter sphaeroides</name>
    <dbReference type="NCBI Taxonomy" id="1063"/>
    <lineage>
        <taxon>Bacteria</taxon>
        <taxon>Pseudomonadati</taxon>
        <taxon>Pseudomonadota</taxon>
        <taxon>Alphaproteobacteria</taxon>
        <taxon>Rhodobacterales</taxon>
        <taxon>Paracoccaceae</taxon>
        <taxon>Cereibacter</taxon>
    </lineage>
</organism>
<proteinExistence type="predicted"/>
<gene>
    <name evidence="2" type="ORF">DI533_09490</name>
</gene>
<keyword evidence="1" id="KW-0732">Signal</keyword>
<name>A0A2W5UBJ4_CERSP</name>
<evidence type="ECO:0008006" key="4">
    <source>
        <dbReference type="Google" id="ProtNLM"/>
    </source>
</evidence>
<reference evidence="2 3" key="1">
    <citation type="submission" date="2017-08" db="EMBL/GenBank/DDBJ databases">
        <title>Infants hospitalized years apart are colonized by the same room-sourced microbial strains.</title>
        <authorList>
            <person name="Brooks B."/>
            <person name="Olm M.R."/>
            <person name="Firek B.A."/>
            <person name="Baker R."/>
            <person name="Thomas B.C."/>
            <person name="Morowitz M.J."/>
            <person name="Banfield J.F."/>
        </authorList>
    </citation>
    <scope>NUCLEOTIDE SEQUENCE [LARGE SCALE GENOMIC DNA]</scope>
    <source>
        <strain evidence="2">S2_003_000_R2_11</strain>
    </source>
</reference>
<evidence type="ECO:0000256" key="1">
    <source>
        <dbReference type="SAM" id="SignalP"/>
    </source>
</evidence>
<dbReference type="EMBL" id="QFQS01000001">
    <property type="protein sequence ID" value="PZR00744.1"/>
    <property type="molecule type" value="Genomic_DNA"/>
</dbReference>
<accession>A0A2W5UBJ4</accession>